<comment type="caution">
    <text evidence="3">The sequence shown here is derived from an EMBL/GenBank/DDBJ whole genome shotgun (WGS) entry which is preliminary data.</text>
</comment>
<protein>
    <recommendedName>
        <fullName evidence="5">Major facilitator superfamily (MFS) profile domain-containing protein</fullName>
    </recommendedName>
</protein>
<proteinExistence type="predicted"/>
<dbReference type="InterPro" id="IPR036259">
    <property type="entry name" value="MFS_trans_sf"/>
</dbReference>
<evidence type="ECO:0008006" key="5">
    <source>
        <dbReference type="Google" id="ProtNLM"/>
    </source>
</evidence>
<feature type="region of interest" description="Disordered" evidence="1">
    <location>
        <begin position="146"/>
        <end position="184"/>
    </location>
</feature>
<feature type="transmembrane region" description="Helical" evidence="2">
    <location>
        <begin position="56"/>
        <end position="76"/>
    </location>
</feature>
<reference evidence="3 4" key="1">
    <citation type="journal article" date="2018" name="IMA Fungus">
        <title>IMA Genome-F 9: Draft genome sequence of Annulohypoxylon stygium, Aspergillus mulundensis, Berkeleyomyces basicola (syn. Thielaviopsis basicola), Ceratocystis smalleyi, two Cercospora beticola strains, Coleophoma cylindrospora, Fusarium fracticaudum, Phialophora cf. hyalina, and Morchella septimelata.</title>
        <authorList>
            <person name="Wingfield B.D."/>
            <person name="Bills G.F."/>
            <person name="Dong Y."/>
            <person name="Huang W."/>
            <person name="Nel W.J."/>
            <person name="Swalarsk-Parry B.S."/>
            <person name="Vaghefi N."/>
            <person name="Wilken P.M."/>
            <person name="An Z."/>
            <person name="de Beer Z.W."/>
            <person name="De Vos L."/>
            <person name="Chen L."/>
            <person name="Duong T.A."/>
            <person name="Gao Y."/>
            <person name="Hammerbacher A."/>
            <person name="Kikkert J.R."/>
            <person name="Li Y."/>
            <person name="Li H."/>
            <person name="Li K."/>
            <person name="Li Q."/>
            <person name="Liu X."/>
            <person name="Ma X."/>
            <person name="Naidoo K."/>
            <person name="Pethybridge S.J."/>
            <person name="Sun J."/>
            <person name="Steenkamp E.T."/>
            <person name="van der Nest M.A."/>
            <person name="van Wyk S."/>
            <person name="Wingfield M.J."/>
            <person name="Xiong C."/>
            <person name="Yue Q."/>
            <person name="Zhang X."/>
        </authorList>
    </citation>
    <scope>NUCLEOTIDE SEQUENCE [LARGE SCALE GENOMIC DNA]</scope>
    <source>
        <strain evidence="3 4">DSM 5745</strain>
    </source>
</reference>
<feature type="compositionally biased region" description="Polar residues" evidence="1">
    <location>
        <begin position="168"/>
        <end position="184"/>
    </location>
</feature>
<accession>A0A3D8QK82</accession>
<dbReference type="SUPFAM" id="SSF103473">
    <property type="entry name" value="MFS general substrate transporter"/>
    <property type="match status" value="1"/>
</dbReference>
<evidence type="ECO:0000256" key="1">
    <source>
        <dbReference type="SAM" id="MobiDB-lite"/>
    </source>
</evidence>
<dbReference type="OrthoDB" id="6499973at2759"/>
<organism evidence="3 4">
    <name type="scientific">Aspergillus mulundensis</name>
    <dbReference type="NCBI Taxonomy" id="1810919"/>
    <lineage>
        <taxon>Eukaryota</taxon>
        <taxon>Fungi</taxon>
        <taxon>Dikarya</taxon>
        <taxon>Ascomycota</taxon>
        <taxon>Pezizomycotina</taxon>
        <taxon>Eurotiomycetes</taxon>
        <taxon>Eurotiomycetidae</taxon>
        <taxon>Eurotiales</taxon>
        <taxon>Aspergillaceae</taxon>
        <taxon>Aspergillus</taxon>
        <taxon>Aspergillus subgen. Nidulantes</taxon>
    </lineage>
</organism>
<dbReference type="Proteomes" id="UP000256690">
    <property type="component" value="Unassembled WGS sequence"/>
</dbReference>
<feature type="transmembrane region" description="Helical" evidence="2">
    <location>
        <begin position="83"/>
        <end position="103"/>
    </location>
</feature>
<keyword evidence="4" id="KW-1185">Reference proteome</keyword>
<dbReference type="AlphaFoldDB" id="A0A3D8QK82"/>
<keyword evidence="2" id="KW-1133">Transmembrane helix</keyword>
<dbReference type="RefSeq" id="XP_026598975.1">
    <property type="nucleotide sequence ID" value="XM_026752532.1"/>
</dbReference>
<dbReference type="InterPro" id="IPR050327">
    <property type="entry name" value="Proton-linked_MCT"/>
</dbReference>
<keyword evidence="2" id="KW-0812">Transmembrane</keyword>
<evidence type="ECO:0000313" key="3">
    <source>
        <dbReference type="EMBL" id="RDW61844.1"/>
    </source>
</evidence>
<evidence type="ECO:0000313" key="4">
    <source>
        <dbReference type="Proteomes" id="UP000256690"/>
    </source>
</evidence>
<feature type="transmembrane region" description="Helical" evidence="2">
    <location>
        <begin position="12"/>
        <end position="36"/>
    </location>
</feature>
<name>A0A3D8QK82_9EURO</name>
<gene>
    <name evidence="3" type="ORF">DSM5745_10516</name>
</gene>
<evidence type="ECO:0000256" key="2">
    <source>
        <dbReference type="SAM" id="Phobius"/>
    </source>
</evidence>
<dbReference type="PANTHER" id="PTHR11360">
    <property type="entry name" value="MONOCARBOXYLATE TRANSPORTER"/>
    <property type="match status" value="1"/>
</dbReference>
<dbReference type="EMBL" id="PVWQ01000016">
    <property type="protein sequence ID" value="RDW61844.1"/>
    <property type="molecule type" value="Genomic_DNA"/>
</dbReference>
<dbReference type="GeneID" id="38120886"/>
<keyword evidence="2" id="KW-0472">Membrane</keyword>
<sequence>MDKPTDKQPRKYALVVFAGFSVMLTTCAFIVSYGVYRSLYKQWTEAKGTPFTGSSTALINLVDILAIALMSTGGPFAMHWSKIYLPQAVVITGGWVFVIAYILSGFGKALWHFALAQGVILGIRTCLAYVPTLVSIAGYAVPVSQSSTSKFGSRRKASDEEAAGSKRPWSTTAPHAQNDSSRNV</sequence>
<dbReference type="PANTHER" id="PTHR11360:SF284">
    <property type="entry name" value="EG:103B4.3 PROTEIN-RELATED"/>
    <property type="match status" value="1"/>
</dbReference>